<dbReference type="FunFam" id="3.40.50.12230:FF:000001">
    <property type="entry name" value="Methionyl-tRNA formyltransferase"/>
    <property type="match status" value="1"/>
</dbReference>
<evidence type="ECO:0000259" key="6">
    <source>
        <dbReference type="Pfam" id="PF00551"/>
    </source>
</evidence>
<accession>A0A0U4AWG9</accession>
<dbReference type="InterPro" id="IPR036477">
    <property type="entry name" value="Formyl_transf_N_sf"/>
</dbReference>
<dbReference type="GO" id="GO:0004479">
    <property type="term" value="F:methionyl-tRNA formyltransferase activity"/>
    <property type="evidence" value="ECO:0007669"/>
    <property type="project" value="UniProtKB-UniRule"/>
</dbReference>
<evidence type="ECO:0000256" key="4">
    <source>
        <dbReference type="ARBA" id="ARBA00022917"/>
    </source>
</evidence>
<dbReference type="CDD" id="cd08704">
    <property type="entry name" value="Met_tRNA_FMT_C"/>
    <property type="match status" value="1"/>
</dbReference>
<evidence type="ECO:0000256" key="1">
    <source>
        <dbReference type="ARBA" id="ARBA00010699"/>
    </source>
</evidence>
<evidence type="ECO:0000259" key="7">
    <source>
        <dbReference type="Pfam" id="PF02911"/>
    </source>
</evidence>
<dbReference type="SUPFAM" id="SSF50486">
    <property type="entry name" value="FMT C-terminal domain-like"/>
    <property type="match status" value="1"/>
</dbReference>
<dbReference type="Pfam" id="PF00551">
    <property type="entry name" value="Formyl_trans_N"/>
    <property type="match status" value="1"/>
</dbReference>
<dbReference type="HAMAP" id="MF_00182">
    <property type="entry name" value="Formyl_trans"/>
    <property type="match status" value="1"/>
</dbReference>
<dbReference type="OrthoDB" id="9802815at2"/>
<evidence type="ECO:0000313" key="8">
    <source>
        <dbReference type="EMBL" id="ALX04704.1"/>
    </source>
</evidence>
<comment type="similarity">
    <text evidence="1 5">Belongs to the Fmt family.</text>
</comment>
<dbReference type="InterPro" id="IPR041711">
    <property type="entry name" value="Met-tRNA-FMT_N"/>
</dbReference>
<dbReference type="PATRIC" id="fig|2041.4.peg.1753"/>
<dbReference type="CDD" id="cd08646">
    <property type="entry name" value="FMT_core_Met-tRNA-FMT_N"/>
    <property type="match status" value="1"/>
</dbReference>
<dbReference type="Pfam" id="PF02911">
    <property type="entry name" value="Formyl_trans_C"/>
    <property type="match status" value="1"/>
</dbReference>
<dbReference type="PANTHER" id="PTHR11138">
    <property type="entry name" value="METHIONYL-TRNA FORMYLTRANSFERASE"/>
    <property type="match status" value="1"/>
</dbReference>
<dbReference type="EMBL" id="CP011502">
    <property type="protein sequence ID" value="ALX04704.1"/>
    <property type="molecule type" value="Genomic_DNA"/>
</dbReference>
<sequence length="307" mass="32553">MRIVFAGTPETALPSLEALVGSRHDVAAVVTRPDARQGRGRTLHPSPIAARAAELGIEVLKPERADDPAFLDRLREIGPACCPIVAYGALLKRDALDVPEYGWLNLHFSALPAWRGAAPVQRSIMAGDEVTGATVFSLVEALDAGPVLGTITERIRDDDTAGTLLERLAHEGARLLVDALDHVEDGDIAAVAQPEDGVTYAPKLTTDDAHVDWSRPAFAVDRQVRGCTPAPGAWTLLDGQRVKLGPVTPTTDDTLRPGEVQAGRREVRVGTATTDVVLGTVQPTGKRPMAAADWARGTTIEPGTVLA</sequence>
<keyword evidence="4 5" id="KW-0648">Protein biosynthesis</keyword>
<dbReference type="InterPro" id="IPR005793">
    <property type="entry name" value="Formyl_trans_C"/>
</dbReference>
<keyword evidence="3 5" id="KW-0808">Transferase</keyword>
<evidence type="ECO:0000256" key="3">
    <source>
        <dbReference type="ARBA" id="ARBA00022679"/>
    </source>
</evidence>
<dbReference type="SUPFAM" id="SSF53328">
    <property type="entry name" value="Formyltransferase"/>
    <property type="match status" value="1"/>
</dbReference>
<dbReference type="KEGG" id="aer:AERYTH_08360"/>
<dbReference type="NCBIfam" id="TIGR00460">
    <property type="entry name" value="fmt"/>
    <property type="match status" value="1"/>
</dbReference>
<gene>
    <name evidence="5" type="primary">fmt</name>
    <name evidence="8" type="ORF">AERYTH_08360</name>
</gene>
<feature type="domain" description="Formyl transferase N-terminal" evidence="6">
    <location>
        <begin position="1"/>
        <end position="180"/>
    </location>
</feature>
<dbReference type="GO" id="GO:0005829">
    <property type="term" value="C:cytosol"/>
    <property type="evidence" value="ECO:0007669"/>
    <property type="project" value="TreeGrafter"/>
</dbReference>
<reference evidence="8 9" key="1">
    <citation type="journal article" date="1991" name="Int. J. Syst. Bacteriol.">
        <title>Description of the erythromycin-producing bacterium Arthrobacter sp. strain NRRL B-3381 as Aeromicrobium erythreum gen. nov., sp. nov.</title>
        <authorList>
            <person name="Miller E.S."/>
            <person name="Woese C.R."/>
            <person name="Brenner S."/>
        </authorList>
    </citation>
    <scope>NUCLEOTIDE SEQUENCE [LARGE SCALE GENOMIC DNA]</scope>
    <source>
        <strain evidence="8 9">AR18</strain>
    </source>
</reference>
<protein>
    <recommendedName>
        <fullName evidence="2 5">Methionyl-tRNA formyltransferase</fullName>
        <ecNumber evidence="2 5">2.1.2.9</ecNumber>
    </recommendedName>
</protein>
<keyword evidence="9" id="KW-1185">Reference proteome</keyword>
<dbReference type="Gene3D" id="3.40.50.12230">
    <property type="match status" value="1"/>
</dbReference>
<dbReference type="EC" id="2.1.2.9" evidence="2 5"/>
<dbReference type="InterPro" id="IPR044135">
    <property type="entry name" value="Met-tRNA-FMT_C"/>
</dbReference>
<dbReference type="InterPro" id="IPR002376">
    <property type="entry name" value="Formyl_transf_N"/>
</dbReference>
<dbReference type="InterPro" id="IPR011034">
    <property type="entry name" value="Formyl_transferase-like_C_sf"/>
</dbReference>
<dbReference type="PANTHER" id="PTHR11138:SF5">
    <property type="entry name" value="METHIONYL-TRNA FORMYLTRANSFERASE, MITOCHONDRIAL"/>
    <property type="match status" value="1"/>
</dbReference>
<dbReference type="Proteomes" id="UP000067689">
    <property type="component" value="Chromosome"/>
</dbReference>
<comment type="catalytic activity">
    <reaction evidence="5">
        <text>L-methionyl-tRNA(fMet) + (6R)-10-formyltetrahydrofolate = N-formyl-L-methionyl-tRNA(fMet) + (6S)-5,6,7,8-tetrahydrofolate + H(+)</text>
        <dbReference type="Rhea" id="RHEA:24380"/>
        <dbReference type="Rhea" id="RHEA-COMP:9952"/>
        <dbReference type="Rhea" id="RHEA-COMP:9953"/>
        <dbReference type="ChEBI" id="CHEBI:15378"/>
        <dbReference type="ChEBI" id="CHEBI:57453"/>
        <dbReference type="ChEBI" id="CHEBI:78530"/>
        <dbReference type="ChEBI" id="CHEBI:78844"/>
        <dbReference type="ChEBI" id="CHEBI:195366"/>
        <dbReference type="EC" id="2.1.2.9"/>
    </reaction>
</comment>
<evidence type="ECO:0000256" key="2">
    <source>
        <dbReference type="ARBA" id="ARBA00012261"/>
    </source>
</evidence>
<name>A0A0U4AWG9_9ACTN</name>
<evidence type="ECO:0000256" key="5">
    <source>
        <dbReference type="HAMAP-Rule" id="MF_00182"/>
    </source>
</evidence>
<dbReference type="RefSeq" id="WP_067857153.1">
    <property type="nucleotide sequence ID" value="NZ_CP011502.1"/>
</dbReference>
<dbReference type="STRING" id="2041.AERYTH_08360"/>
<proteinExistence type="inferred from homology"/>
<feature type="domain" description="Formyl transferase C-terminal" evidence="7">
    <location>
        <begin position="203"/>
        <end position="297"/>
    </location>
</feature>
<dbReference type="AlphaFoldDB" id="A0A0U4AWG9"/>
<feature type="binding site" evidence="5">
    <location>
        <begin position="109"/>
        <end position="112"/>
    </location>
    <ligand>
        <name>(6S)-5,6,7,8-tetrahydrofolate</name>
        <dbReference type="ChEBI" id="CHEBI:57453"/>
    </ligand>
</feature>
<organism evidence="8 9">
    <name type="scientific">Aeromicrobium erythreum</name>
    <dbReference type="NCBI Taxonomy" id="2041"/>
    <lineage>
        <taxon>Bacteria</taxon>
        <taxon>Bacillati</taxon>
        <taxon>Actinomycetota</taxon>
        <taxon>Actinomycetes</taxon>
        <taxon>Propionibacteriales</taxon>
        <taxon>Nocardioidaceae</taxon>
        <taxon>Aeromicrobium</taxon>
    </lineage>
</organism>
<evidence type="ECO:0000313" key="9">
    <source>
        <dbReference type="Proteomes" id="UP000067689"/>
    </source>
</evidence>
<dbReference type="InterPro" id="IPR005794">
    <property type="entry name" value="Fmt"/>
</dbReference>
<comment type="function">
    <text evidence="5">Attaches a formyl group to the free amino group of methionyl-tRNA(fMet). The formyl group appears to play a dual role in the initiator identity of N-formylmethionyl-tRNA by promoting its recognition by IF2 and preventing the misappropriation of this tRNA by the elongation apparatus.</text>
</comment>